<protein>
    <recommendedName>
        <fullName evidence="4">Photosynthetic complex assembly protein</fullName>
    </recommendedName>
</protein>
<evidence type="ECO:0008006" key="4">
    <source>
        <dbReference type="Google" id="ProtNLM"/>
    </source>
</evidence>
<proteinExistence type="predicted"/>
<gene>
    <name evidence="2" type="ORF">MPOCJGCO_2108</name>
</gene>
<feature type="transmembrane region" description="Helical" evidence="1">
    <location>
        <begin position="12"/>
        <end position="32"/>
    </location>
</feature>
<dbReference type="Proteomes" id="UP001055057">
    <property type="component" value="Unassembled WGS sequence"/>
</dbReference>
<keyword evidence="1" id="KW-0812">Transmembrane</keyword>
<reference evidence="2" key="1">
    <citation type="journal article" date="2021" name="Front. Microbiol.">
        <title>Comprehensive Comparative Genomics and Phenotyping of Methylobacterium Species.</title>
        <authorList>
            <person name="Alessa O."/>
            <person name="Ogura Y."/>
            <person name="Fujitani Y."/>
            <person name="Takami H."/>
            <person name="Hayashi T."/>
            <person name="Sahin N."/>
            <person name="Tani A."/>
        </authorList>
    </citation>
    <scope>NUCLEOTIDE SEQUENCE</scope>
    <source>
        <strain evidence="2">DSM 23632</strain>
    </source>
</reference>
<evidence type="ECO:0000313" key="3">
    <source>
        <dbReference type="Proteomes" id="UP001055057"/>
    </source>
</evidence>
<accession>A0ABQ4TXK9</accession>
<keyword evidence="1" id="KW-1133">Transmembrane helix</keyword>
<evidence type="ECO:0000256" key="1">
    <source>
        <dbReference type="SAM" id="Phobius"/>
    </source>
</evidence>
<comment type="caution">
    <text evidence="2">The sequence shown here is derived from an EMBL/GenBank/DDBJ whole genome shotgun (WGS) entry which is preliminary data.</text>
</comment>
<reference evidence="2" key="2">
    <citation type="submission" date="2021-08" db="EMBL/GenBank/DDBJ databases">
        <authorList>
            <person name="Tani A."/>
            <person name="Ola A."/>
            <person name="Ogura Y."/>
            <person name="Katsura K."/>
            <person name="Hayashi T."/>
        </authorList>
    </citation>
    <scope>NUCLEOTIDE SEQUENCE</scope>
    <source>
        <strain evidence="2">DSM 23632</strain>
    </source>
</reference>
<sequence>MREATEGGPIPAMALIGSGALMGFTMLAVMIGRGEGVGLTALPPARSVAQLDFRAEDQADGSIALRDAADRHLVALVRPGEDGFIRGTLRGLAQARQRAGKGPETPFRLTRLDDGRLSLSDAATGREVALEAFGDTNARSFARLLPEPGRPATETR</sequence>
<dbReference type="EMBL" id="BPRB01000109">
    <property type="protein sequence ID" value="GJE59999.1"/>
    <property type="molecule type" value="Genomic_DNA"/>
</dbReference>
<dbReference type="RefSeq" id="WP_238182544.1">
    <property type="nucleotide sequence ID" value="NZ_BPRB01000109.1"/>
</dbReference>
<dbReference type="InterPro" id="IPR017495">
    <property type="entry name" value="PuhC"/>
</dbReference>
<evidence type="ECO:0000313" key="2">
    <source>
        <dbReference type="EMBL" id="GJE59999.1"/>
    </source>
</evidence>
<organism evidence="2 3">
    <name type="scientific">Methylobacterium trifolii</name>
    <dbReference type="NCBI Taxonomy" id="1003092"/>
    <lineage>
        <taxon>Bacteria</taxon>
        <taxon>Pseudomonadati</taxon>
        <taxon>Pseudomonadota</taxon>
        <taxon>Alphaproteobacteria</taxon>
        <taxon>Hyphomicrobiales</taxon>
        <taxon>Methylobacteriaceae</taxon>
        <taxon>Methylobacterium</taxon>
    </lineage>
</organism>
<dbReference type="NCBIfam" id="TIGR03054">
    <property type="entry name" value="photo_alph_chp1"/>
    <property type="match status" value="1"/>
</dbReference>
<keyword evidence="1" id="KW-0472">Membrane</keyword>
<keyword evidence="3" id="KW-1185">Reference proteome</keyword>
<name>A0ABQ4TXK9_9HYPH</name>